<evidence type="ECO:0000313" key="14">
    <source>
        <dbReference type="Proteomes" id="UP000050792"/>
    </source>
</evidence>
<comment type="function">
    <text evidence="13">Acts as a negative regulator of G1 to S cell cycle phase progression by inhibiting cyclin-dependent kinases. Inhibitory effects are additive with GADD45 proteins but also occur in the absence of GADD45 proteins. Acts as a repressor of the orphan nuclear receptor NR4A1 by inhibiting AB domain-mediated transcriptional activity. May be involved in the hormone-mediated regulation of NR4A1 transcriptional activity. May play a role in mitochondrial protein synthesis.</text>
</comment>
<dbReference type="InterPro" id="IPR018472">
    <property type="entry name" value="Ribosomal_mL64"/>
</dbReference>
<accession>A0A183QPI4</accession>
<dbReference type="GO" id="GO:0005634">
    <property type="term" value="C:nucleus"/>
    <property type="evidence" value="ECO:0007669"/>
    <property type="project" value="UniProtKB-SubCell"/>
</dbReference>
<protein>
    <recommendedName>
        <fullName evidence="11">Large ribosomal subunit protein mL64</fullName>
    </recommendedName>
    <alternativeName>
        <fullName evidence="10">39S ribosomal protein L59, mitochondrial</fullName>
    </alternativeName>
    <alternativeName>
        <fullName evidence="12">Growth arrest and DNA damage-inducible proteins-interacting protein 1</fullName>
    </alternativeName>
</protein>
<keyword evidence="8" id="KW-0687">Ribonucleoprotein</keyword>
<comment type="subcellular location">
    <subcellularLocation>
        <location evidence="2">Mitochondrion</location>
    </subcellularLocation>
    <subcellularLocation>
        <location evidence="1">Nucleus</location>
    </subcellularLocation>
</comment>
<dbReference type="Proteomes" id="UP000050792">
    <property type="component" value="Unassembled WGS sequence"/>
</dbReference>
<evidence type="ECO:0000256" key="2">
    <source>
        <dbReference type="ARBA" id="ARBA00004173"/>
    </source>
</evidence>
<keyword evidence="14" id="KW-1185">Reference proteome</keyword>
<dbReference type="Pfam" id="PF10147">
    <property type="entry name" value="CR6_interact"/>
    <property type="match status" value="1"/>
</dbReference>
<evidence type="ECO:0000256" key="10">
    <source>
        <dbReference type="ARBA" id="ARBA00030700"/>
    </source>
</evidence>
<evidence type="ECO:0000256" key="5">
    <source>
        <dbReference type="ARBA" id="ARBA00023054"/>
    </source>
</evidence>
<evidence type="ECO:0000313" key="15">
    <source>
        <dbReference type="WBParaSite" id="SRDH1_93960.1"/>
    </source>
</evidence>
<dbReference type="PANTHER" id="PTHR31761:SF1">
    <property type="entry name" value="LARGE RIBOSOMAL SUBUNIT PROTEIN ML64"/>
    <property type="match status" value="1"/>
</dbReference>
<keyword evidence="4" id="KW-0689">Ribosomal protein</keyword>
<keyword evidence="7" id="KW-0539">Nucleus</keyword>
<keyword evidence="5" id="KW-0175">Coiled coil</keyword>
<organism evidence="14 15">
    <name type="scientific">Schistosoma rodhaini</name>
    <dbReference type="NCBI Taxonomy" id="6188"/>
    <lineage>
        <taxon>Eukaryota</taxon>
        <taxon>Metazoa</taxon>
        <taxon>Spiralia</taxon>
        <taxon>Lophotrochozoa</taxon>
        <taxon>Platyhelminthes</taxon>
        <taxon>Trematoda</taxon>
        <taxon>Digenea</taxon>
        <taxon>Strigeidida</taxon>
        <taxon>Schistosomatoidea</taxon>
        <taxon>Schistosomatidae</taxon>
        <taxon>Schistosoma</taxon>
    </lineage>
</organism>
<sequence>MINLSAYVHKLLAHEKCIITTQIRNKKYYRHWWIPFHLDDFQTITQSKPNAYERWNQEWTESRLPTELHYFDTSRLPSHLKARIKPSKEFFKLTNRKEKTEDYQRRLFGQYGLHSGVNPALLFMNENEITYEKNKENLLENSILEIVTAKKEQEKKARMDNETLMLQIKKNLNKMPEIIKKFHDQEANQTSMNTVKKNKMEMLMEEARDRFGFYPDKKDPKFLKLIQEFDEQDKLERKQKKNKRV</sequence>
<dbReference type="AlphaFoldDB" id="A0A183QPI4"/>
<dbReference type="WBParaSite" id="SRDH1_93960.1">
    <property type="protein sequence ID" value="SRDH1_93960.1"/>
    <property type="gene ID" value="SRDH1_93960"/>
</dbReference>
<dbReference type="InterPro" id="IPR043035">
    <property type="entry name" value="Ribosomal_mL64_sf"/>
</dbReference>
<evidence type="ECO:0000256" key="4">
    <source>
        <dbReference type="ARBA" id="ARBA00022980"/>
    </source>
</evidence>
<reference evidence="14" key="1">
    <citation type="submission" date="2022-06" db="EMBL/GenBank/DDBJ databases">
        <authorList>
            <person name="Berger JAMES D."/>
            <person name="Berger JAMES D."/>
        </authorList>
    </citation>
    <scope>NUCLEOTIDE SEQUENCE [LARGE SCALE GENOMIC DNA]</scope>
</reference>
<evidence type="ECO:0000256" key="8">
    <source>
        <dbReference type="ARBA" id="ARBA00023274"/>
    </source>
</evidence>
<evidence type="ECO:0000256" key="9">
    <source>
        <dbReference type="ARBA" id="ARBA00023306"/>
    </source>
</evidence>
<dbReference type="PANTHER" id="PTHR31761">
    <property type="entry name" value="GROWTH ARREST AND DNA DAMAGE-INDUCIBLE PROTEINS-INTERACTING PROTEIN 1 GADD45GIP1"/>
    <property type="match status" value="1"/>
</dbReference>
<dbReference type="GO" id="GO:0005840">
    <property type="term" value="C:ribosome"/>
    <property type="evidence" value="ECO:0007669"/>
    <property type="project" value="UniProtKB-KW"/>
</dbReference>
<dbReference type="GO" id="GO:1990904">
    <property type="term" value="C:ribonucleoprotein complex"/>
    <property type="evidence" value="ECO:0007669"/>
    <property type="project" value="UniProtKB-KW"/>
</dbReference>
<keyword evidence="9" id="KW-0131">Cell cycle</keyword>
<evidence type="ECO:0000256" key="11">
    <source>
        <dbReference type="ARBA" id="ARBA00035184"/>
    </source>
</evidence>
<reference evidence="15" key="2">
    <citation type="submission" date="2023-11" db="UniProtKB">
        <authorList>
            <consortium name="WormBaseParasite"/>
        </authorList>
    </citation>
    <scope>IDENTIFICATION</scope>
</reference>
<name>A0A183QPI4_9TREM</name>
<evidence type="ECO:0000256" key="12">
    <source>
        <dbReference type="ARBA" id="ARBA00035485"/>
    </source>
</evidence>
<evidence type="ECO:0000256" key="7">
    <source>
        <dbReference type="ARBA" id="ARBA00023242"/>
    </source>
</evidence>
<keyword evidence="6" id="KW-0496">Mitochondrion</keyword>
<evidence type="ECO:0000256" key="6">
    <source>
        <dbReference type="ARBA" id="ARBA00023128"/>
    </source>
</evidence>
<evidence type="ECO:0000256" key="3">
    <source>
        <dbReference type="ARBA" id="ARBA00005421"/>
    </source>
</evidence>
<evidence type="ECO:0000256" key="1">
    <source>
        <dbReference type="ARBA" id="ARBA00004123"/>
    </source>
</evidence>
<proteinExistence type="inferred from homology"/>
<dbReference type="GO" id="GO:0005739">
    <property type="term" value="C:mitochondrion"/>
    <property type="evidence" value="ECO:0007669"/>
    <property type="project" value="UniProtKB-SubCell"/>
</dbReference>
<dbReference type="Gene3D" id="6.10.280.120">
    <property type="entry name" value="Growth arrest and DNA-damage-inducible proteins-interacting protein 1"/>
    <property type="match status" value="1"/>
</dbReference>
<evidence type="ECO:0000256" key="13">
    <source>
        <dbReference type="ARBA" id="ARBA00060144"/>
    </source>
</evidence>
<comment type="similarity">
    <text evidence="3">Belongs to the mitochondrion-specific ribosomal protein mL64 family.</text>
</comment>